<name>A0ABD7V5S2_9ACTN</name>
<proteinExistence type="predicted"/>
<dbReference type="PANTHER" id="PTHR48098:SF1">
    <property type="entry name" value="DIACYLGLYCEROL ACYLTRANSFERASE_MYCOLYLTRANSFERASE AG85A"/>
    <property type="match status" value="1"/>
</dbReference>
<evidence type="ECO:0000313" key="3">
    <source>
        <dbReference type="Proteomes" id="UP000360750"/>
    </source>
</evidence>
<dbReference type="InterPro" id="IPR000801">
    <property type="entry name" value="Esterase-like"/>
</dbReference>
<reference evidence="2 3" key="1">
    <citation type="submission" date="2019-02" db="EMBL/GenBank/DDBJ databases">
        <authorList>
            <consortium name="Pathogen Informatics"/>
        </authorList>
    </citation>
    <scope>NUCLEOTIDE SEQUENCE [LARGE SCALE GENOMIC DNA]</scope>
    <source>
        <strain evidence="2 3">3012STDY6756503</strain>
    </source>
</reference>
<evidence type="ECO:0000313" key="2">
    <source>
        <dbReference type="EMBL" id="VFA89629.1"/>
    </source>
</evidence>
<keyword evidence="2" id="KW-0012">Acyltransferase</keyword>
<dbReference type="InterPro" id="IPR050583">
    <property type="entry name" value="Mycobacterial_A85_antigen"/>
</dbReference>
<sequence length="335" mass="36356">MRSWKKRLIVAACAVAVATTGWAPAALAAPAPDPNRARIDTVIHGSAQQTTLIVWSGAMRKLIPVNVLRPRNTKKPAPTLYLLNGAGGGEDTATWGAKTQYAKFFSDKHVNVVTPIGGAFSYYTDWQRDDAVLGRNKWQTFLTKELPPLVDKEFATTGKNSVAGISMAGTSVLNLAIAAPRLYKSVAAYSGCARTSDPLGQTYIRMVVADRGGADLDNMWGPVNSAGWRANDPYLNAAKLRGTKVYMTSGTGLPGWYDRLEAPLIAGDPMTLANQVVLGGVIEAAVNECTKQMAQRLRALKIPHKVLFRPDGTHSWGYWERDLKTTWPMIAADLK</sequence>
<dbReference type="EMBL" id="CAACYD010000007">
    <property type="protein sequence ID" value="VFA89629.1"/>
    <property type="molecule type" value="Genomic_DNA"/>
</dbReference>
<feature type="signal peptide" evidence="1">
    <location>
        <begin position="1"/>
        <end position="28"/>
    </location>
</feature>
<dbReference type="InterPro" id="IPR029058">
    <property type="entry name" value="AB_hydrolase_fold"/>
</dbReference>
<comment type="caution">
    <text evidence="2">The sequence shown here is derived from an EMBL/GenBank/DDBJ whole genome shotgun (WGS) entry which is preliminary data.</text>
</comment>
<evidence type="ECO:0000256" key="1">
    <source>
        <dbReference type="SAM" id="SignalP"/>
    </source>
</evidence>
<feature type="chain" id="PRO_5044830580" evidence="1">
    <location>
        <begin position="29"/>
        <end position="335"/>
    </location>
</feature>
<keyword evidence="1" id="KW-0732">Signal</keyword>
<dbReference type="GO" id="GO:0016746">
    <property type="term" value="F:acyltransferase activity"/>
    <property type="evidence" value="ECO:0007669"/>
    <property type="project" value="UniProtKB-KW"/>
</dbReference>
<dbReference type="AlphaFoldDB" id="A0ABD7V5S2"/>
<gene>
    <name evidence="2" type="primary">fbpA_4</name>
    <name evidence="2" type="ORF">NCTC8139_03196</name>
</gene>
<protein>
    <submittedName>
        <fullName evidence="2">Mycolyl transferase 85A</fullName>
        <ecNumber evidence="2">2.3.1.-</ecNumber>
    </submittedName>
</protein>
<organism evidence="2 3">
    <name type="scientific">Gordonia paraffinivorans</name>
    <dbReference type="NCBI Taxonomy" id="175628"/>
    <lineage>
        <taxon>Bacteria</taxon>
        <taxon>Bacillati</taxon>
        <taxon>Actinomycetota</taxon>
        <taxon>Actinomycetes</taxon>
        <taxon>Mycobacteriales</taxon>
        <taxon>Gordoniaceae</taxon>
        <taxon>Gordonia</taxon>
    </lineage>
</organism>
<dbReference type="EC" id="2.3.1.-" evidence="2"/>
<dbReference type="SUPFAM" id="SSF53474">
    <property type="entry name" value="alpha/beta-Hydrolases"/>
    <property type="match status" value="1"/>
</dbReference>
<dbReference type="Proteomes" id="UP000360750">
    <property type="component" value="Unassembled WGS sequence"/>
</dbReference>
<dbReference type="PANTHER" id="PTHR48098">
    <property type="entry name" value="ENTEROCHELIN ESTERASE-RELATED"/>
    <property type="match status" value="1"/>
</dbReference>
<keyword evidence="2" id="KW-0808">Transferase</keyword>
<accession>A0ABD7V5S2</accession>
<dbReference type="Pfam" id="PF00756">
    <property type="entry name" value="Esterase"/>
    <property type="match status" value="1"/>
</dbReference>
<dbReference type="Gene3D" id="3.40.50.1820">
    <property type="entry name" value="alpha/beta hydrolase"/>
    <property type="match status" value="1"/>
</dbReference>